<comment type="caution">
    <text evidence="5">The sequence shown here is derived from an EMBL/GenBank/DDBJ whole genome shotgun (WGS) entry which is preliminary data.</text>
</comment>
<dbReference type="Gene3D" id="3.40.50.2300">
    <property type="match status" value="2"/>
</dbReference>
<dbReference type="InterPro" id="IPR001034">
    <property type="entry name" value="DeoR_HTH"/>
</dbReference>
<dbReference type="SUPFAM" id="SSF46785">
    <property type="entry name" value="Winged helix' DNA-binding domain"/>
    <property type="match status" value="1"/>
</dbReference>
<evidence type="ECO:0000256" key="3">
    <source>
        <dbReference type="ARBA" id="ARBA00023163"/>
    </source>
</evidence>
<dbReference type="PROSITE" id="PS00894">
    <property type="entry name" value="HTH_DEOR_1"/>
    <property type="match status" value="1"/>
</dbReference>
<reference evidence="5 6" key="1">
    <citation type="submission" date="2021-01" db="EMBL/GenBank/DDBJ databases">
        <title>Whole genome shotgun sequence of Actinoplanes durhamensis NBRC 14914.</title>
        <authorList>
            <person name="Komaki H."/>
            <person name="Tamura T."/>
        </authorList>
    </citation>
    <scope>NUCLEOTIDE SEQUENCE [LARGE SCALE GENOMIC DNA]</scope>
    <source>
        <strain evidence="5 6">NBRC 14914</strain>
    </source>
</reference>
<dbReference type="InterPro" id="IPR046335">
    <property type="entry name" value="LacI/GalR-like_sensor"/>
</dbReference>
<dbReference type="EMBL" id="BOML01000088">
    <property type="protein sequence ID" value="GIE07741.1"/>
    <property type="molecule type" value="Genomic_DNA"/>
</dbReference>
<dbReference type="RefSeq" id="WP_203735575.1">
    <property type="nucleotide sequence ID" value="NZ_BAAATX010000046.1"/>
</dbReference>
<organism evidence="5 6">
    <name type="scientific">Paractinoplanes durhamensis</name>
    <dbReference type="NCBI Taxonomy" id="113563"/>
    <lineage>
        <taxon>Bacteria</taxon>
        <taxon>Bacillati</taxon>
        <taxon>Actinomycetota</taxon>
        <taxon>Actinomycetes</taxon>
        <taxon>Micromonosporales</taxon>
        <taxon>Micromonosporaceae</taxon>
        <taxon>Paractinoplanes</taxon>
    </lineage>
</organism>
<accession>A0ABQ3ZD57</accession>
<dbReference type="Pfam" id="PF08220">
    <property type="entry name" value="HTH_DeoR"/>
    <property type="match status" value="1"/>
</dbReference>
<keyword evidence="6" id="KW-1185">Reference proteome</keyword>
<evidence type="ECO:0000259" key="4">
    <source>
        <dbReference type="PROSITE" id="PS51000"/>
    </source>
</evidence>
<dbReference type="SUPFAM" id="SSF53822">
    <property type="entry name" value="Periplasmic binding protein-like I"/>
    <property type="match status" value="1"/>
</dbReference>
<dbReference type="SMART" id="SM00420">
    <property type="entry name" value="HTH_DEOR"/>
    <property type="match status" value="1"/>
</dbReference>
<keyword evidence="2" id="KW-0238">DNA-binding</keyword>
<feature type="domain" description="HTH deoR-type" evidence="4">
    <location>
        <begin position="11"/>
        <end position="66"/>
    </location>
</feature>
<evidence type="ECO:0000313" key="5">
    <source>
        <dbReference type="EMBL" id="GIE07741.1"/>
    </source>
</evidence>
<name>A0ABQ3ZD57_9ACTN</name>
<dbReference type="PANTHER" id="PTHR30146:SF155">
    <property type="entry name" value="ALANINE RACEMASE"/>
    <property type="match status" value="1"/>
</dbReference>
<gene>
    <name evidence="5" type="primary">lacI_15</name>
    <name evidence="5" type="ORF">Adu01nite_90910</name>
</gene>
<dbReference type="InterPro" id="IPR018356">
    <property type="entry name" value="Tscrpt_reg_HTH_DeoR_CS"/>
</dbReference>
<dbReference type="InterPro" id="IPR028082">
    <property type="entry name" value="Peripla_BP_I"/>
</dbReference>
<dbReference type="PRINTS" id="PR00037">
    <property type="entry name" value="HTHLACR"/>
</dbReference>
<protein>
    <submittedName>
        <fullName evidence="5">LacI family transcriptional regulator</fullName>
    </submittedName>
</protein>
<dbReference type="InterPro" id="IPR036388">
    <property type="entry name" value="WH-like_DNA-bd_sf"/>
</dbReference>
<evidence type="ECO:0000256" key="1">
    <source>
        <dbReference type="ARBA" id="ARBA00023015"/>
    </source>
</evidence>
<dbReference type="Pfam" id="PF13377">
    <property type="entry name" value="Peripla_BP_3"/>
    <property type="match status" value="1"/>
</dbReference>
<keyword evidence="1" id="KW-0805">Transcription regulation</keyword>
<proteinExistence type="predicted"/>
<dbReference type="Proteomes" id="UP000637628">
    <property type="component" value="Unassembled WGS sequence"/>
</dbReference>
<dbReference type="CDD" id="cd06267">
    <property type="entry name" value="PBP1_LacI_sugar_binding-like"/>
    <property type="match status" value="1"/>
</dbReference>
<evidence type="ECO:0000256" key="2">
    <source>
        <dbReference type="ARBA" id="ARBA00023125"/>
    </source>
</evidence>
<dbReference type="PROSITE" id="PS51000">
    <property type="entry name" value="HTH_DEOR_2"/>
    <property type="match status" value="1"/>
</dbReference>
<keyword evidence="3" id="KW-0804">Transcription</keyword>
<dbReference type="Gene3D" id="1.10.10.10">
    <property type="entry name" value="Winged helix-like DNA-binding domain superfamily/Winged helix DNA-binding domain"/>
    <property type="match status" value="1"/>
</dbReference>
<dbReference type="PANTHER" id="PTHR30146">
    <property type="entry name" value="LACI-RELATED TRANSCRIPTIONAL REPRESSOR"/>
    <property type="match status" value="1"/>
</dbReference>
<dbReference type="InterPro" id="IPR036390">
    <property type="entry name" value="WH_DNA-bd_sf"/>
</dbReference>
<evidence type="ECO:0000313" key="6">
    <source>
        <dbReference type="Proteomes" id="UP000637628"/>
    </source>
</evidence>
<sequence>MPADAERLTFARQRQDRLLRLLRSQGSIVVREVAEQLGVSQLTIRRDINALAGRGLLTRVHGGATLPDEPGPGRGSRFTIGMVVPHMGYYWPEVIAGAQEAAAAVRARLVLRGSSYDIHDDRRQIGSLAGTAGLDGLIVAPDVESPEWPVLLRWLDSLPVPVVLAERRPQAPAHTHGLESVASDHAAGAAMAVRHLHEHGHRRIGLLTHKSGPAPRHLLRGWRAELRELGLDPDAQLSGYTDGFTEAGREVLLDALLDDCRRTGTTALILHSDPSAVALVQHCADVGLAVPGRLAVVAYDDEVAALCQPPVTAVRPPKRHVGRSAGELIVARLAEGQRRPPHHLSISPVLNVRASSVPSAG</sequence>